<dbReference type="PROSITE" id="PS51194">
    <property type="entry name" value="HELICASE_CTER"/>
    <property type="match status" value="1"/>
</dbReference>
<name>A0A1E5R0C7_9ASCO</name>
<evidence type="ECO:0000256" key="8">
    <source>
        <dbReference type="ARBA" id="ARBA00022552"/>
    </source>
</evidence>
<evidence type="ECO:0000313" key="22">
    <source>
        <dbReference type="Proteomes" id="UP000095728"/>
    </source>
</evidence>
<feature type="compositionally biased region" description="Basic and acidic residues" evidence="17">
    <location>
        <begin position="944"/>
        <end position="954"/>
    </location>
</feature>
<dbReference type="GO" id="GO:0005524">
    <property type="term" value="F:ATP binding"/>
    <property type="evidence" value="ECO:0007669"/>
    <property type="project" value="UniProtKB-KW"/>
</dbReference>
<dbReference type="GO" id="GO:0016887">
    <property type="term" value="F:ATP hydrolysis activity"/>
    <property type="evidence" value="ECO:0007669"/>
    <property type="project" value="RHEA"/>
</dbReference>
<evidence type="ECO:0000259" key="18">
    <source>
        <dbReference type="PROSITE" id="PS51192"/>
    </source>
</evidence>
<comment type="caution">
    <text evidence="21">The sequence shown here is derived from an EMBL/GenBank/DDBJ whole genome shotgun (WGS) entry which is preliminary data.</text>
</comment>
<feature type="compositionally biased region" description="Acidic residues" evidence="17">
    <location>
        <begin position="40"/>
        <end position="49"/>
    </location>
</feature>
<evidence type="ECO:0000256" key="3">
    <source>
        <dbReference type="ARBA" id="ARBA00010379"/>
    </source>
</evidence>
<comment type="function">
    <text evidence="1">ATP-binding RNA helicase involved in the biogenesis of 60S ribosomal subunits and is required for the normal formation of 25S and 5.8S rRNAs.</text>
</comment>
<evidence type="ECO:0000256" key="1">
    <source>
        <dbReference type="ARBA" id="ARBA00003706"/>
    </source>
</evidence>
<comment type="catalytic activity">
    <reaction evidence="15">
        <text>ATP + H2O = ADP + phosphate + H(+)</text>
        <dbReference type="Rhea" id="RHEA:13065"/>
        <dbReference type="ChEBI" id="CHEBI:15377"/>
        <dbReference type="ChEBI" id="CHEBI:15378"/>
        <dbReference type="ChEBI" id="CHEBI:30616"/>
        <dbReference type="ChEBI" id="CHEBI:43474"/>
        <dbReference type="ChEBI" id="CHEBI:456216"/>
        <dbReference type="EC" id="3.6.4.13"/>
    </reaction>
</comment>
<evidence type="ECO:0000256" key="9">
    <source>
        <dbReference type="ARBA" id="ARBA00022741"/>
    </source>
</evidence>
<dbReference type="Pfam" id="PF08147">
    <property type="entry name" value="DBP10CT"/>
    <property type="match status" value="1"/>
</dbReference>
<dbReference type="SUPFAM" id="SSF52540">
    <property type="entry name" value="P-loop containing nucleoside triphosphate hydrolases"/>
    <property type="match status" value="2"/>
</dbReference>
<evidence type="ECO:0000256" key="16">
    <source>
        <dbReference type="PROSITE-ProRule" id="PRU00552"/>
    </source>
</evidence>
<dbReference type="Pfam" id="PF00271">
    <property type="entry name" value="Helicase_C"/>
    <property type="match status" value="1"/>
</dbReference>
<dbReference type="PROSITE" id="PS51195">
    <property type="entry name" value="Q_MOTIF"/>
    <property type="match status" value="1"/>
</dbReference>
<keyword evidence="10" id="KW-0378">Hydrolase</keyword>
<evidence type="ECO:0000256" key="5">
    <source>
        <dbReference type="ARBA" id="ARBA00019117"/>
    </source>
</evidence>
<dbReference type="PANTHER" id="PTHR47959">
    <property type="entry name" value="ATP-DEPENDENT RNA HELICASE RHLE-RELATED"/>
    <property type="match status" value="1"/>
</dbReference>
<dbReference type="GO" id="GO:0006364">
    <property type="term" value="P:rRNA processing"/>
    <property type="evidence" value="ECO:0007669"/>
    <property type="project" value="UniProtKB-KW"/>
</dbReference>
<evidence type="ECO:0000256" key="15">
    <source>
        <dbReference type="ARBA" id="ARBA00047984"/>
    </source>
</evidence>
<dbReference type="CDD" id="cd18787">
    <property type="entry name" value="SF2_C_DEAD"/>
    <property type="match status" value="1"/>
</dbReference>
<dbReference type="InterPro" id="IPR014014">
    <property type="entry name" value="RNA_helicase_DEAD_Q_motif"/>
</dbReference>
<keyword evidence="12" id="KW-0067">ATP-binding</keyword>
<dbReference type="SMART" id="SM00487">
    <property type="entry name" value="DEXDc"/>
    <property type="match status" value="1"/>
</dbReference>
<dbReference type="GO" id="GO:0003723">
    <property type="term" value="F:RNA binding"/>
    <property type="evidence" value="ECO:0007669"/>
    <property type="project" value="UniProtKB-KW"/>
</dbReference>
<dbReference type="InterPro" id="IPR050079">
    <property type="entry name" value="DEAD_box_RNA_helicase"/>
</dbReference>
<dbReference type="EMBL" id="LPNM01000012">
    <property type="protein sequence ID" value="OEJ80346.1"/>
    <property type="molecule type" value="Genomic_DNA"/>
</dbReference>
<evidence type="ECO:0000256" key="10">
    <source>
        <dbReference type="ARBA" id="ARBA00022801"/>
    </source>
</evidence>
<evidence type="ECO:0000256" key="6">
    <source>
        <dbReference type="ARBA" id="ARBA00021760"/>
    </source>
</evidence>
<dbReference type="PROSITE" id="PS51192">
    <property type="entry name" value="HELICASE_ATP_BIND_1"/>
    <property type="match status" value="1"/>
</dbReference>
<feature type="domain" description="Helicase C-terminal" evidence="19">
    <location>
        <begin position="418"/>
        <end position="576"/>
    </location>
</feature>
<evidence type="ECO:0000256" key="11">
    <source>
        <dbReference type="ARBA" id="ARBA00022806"/>
    </source>
</evidence>
<proteinExistence type="inferred from homology"/>
<evidence type="ECO:0000256" key="4">
    <source>
        <dbReference type="ARBA" id="ARBA00012552"/>
    </source>
</evidence>
<dbReference type="GO" id="GO:0005829">
    <property type="term" value="C:cytosol"/>
    <property type="evidence" value="ECO:0007669"/>
    <property type="project" value="TreeGrafter"/>
</dbReference>
<dbReference type="AlphaFoldDB" id="A0A1E5R0C7"/>
<keyword evidence="22" id="KW-1185">Reference proteome</keyword>
<dbReference type="InterPro" id="IPR012541">
    <property type="entry name" value="DBP10_C"/>
</dbReference>
<keyword evidence="11 21" id="KW-0347">Helicase</keyword>
<dbReference type="InterPro" id="IPR027417">
    <property type="entry name" value="P-loop_NTPase"/>
</dbReference>
<reference evidence="22" key="1">
    <citation type="journal article" date="2016" name="Genome Announc.">
        <title>Genome sequences of three species of Hanseniaspora isolated from spontaneous wine fermentations.</title>
        <authorList>
            <person name="Sternes P.R."/>
            <person name="Lee D."/>
            <person name="Kutyna D.R."/>
            <person name="Borneman A.R."/>
        </authorList>
    </citation>
    <scope>NUCLEOTIDE SEQUENCE [LARGE SCALE GENOMIC DNA]</scope>
    <source>
        <strain evidence="22">AWRI3579</strain>
    </source>
</reference>
<dbReference type="Gene3D" id="3.40.50.300">
    <property type="entry name" value="P-loop containing nucleotide triphosphate hydrolases"/>
    <property type="match status" value="2"/>
</dbReference>
<feature type="domain" description="Helicase ATP-binding" evidence="18">
    <location>
        <begin position="165"/>
        <end position="337"/>
    </location>
</feature>
<protein>
    <recommendedName>
        <fullName evidence="5">ATP-dependent RNA helicase DBP10</fullName>
        <ecNumber evidence="4">3.6.4.13</ecNumber>
    </recommendedName>
    <alternativeName>
        <fullName evidence="6">ATP-dependent RNA helicase dbp10</fullName>
    </alternativeName>
</protein>
<dbReference type="FunFam" id="3.40.50.300:FF:000865">
    <property type="entry name" value="ATP-dependent RNA helicase DDX54"/>
    <property type="match status" value="1"/>
</dbReference>
<feature type="region of interest" description="Disordered" evidence="17">
    <location>
        <begin position="1"/>
        <end position="87"/>
    </location>
</feature>
<dbReference type="InterPro" id="IPR033517">
    <property type="entry name" value="DDX54/DBP10_DEAD-box_helicase"/>
</dbReference>
<evidence type="ECO:0000313" key="21">
    <source>
        <dbReference type="EMBL" id="OEJ80346.1"/>
    </source>
</evidence>
<evidence type="ECO:0000256" key="7">
    <source>
        <dbReference type="ARBA" id="ARBA00022517"/>
    </source>
</evidence>
<evidence type="ECO:0000256" key="13">
    <source>
        <dbReference type="ARBA" id="ARBA00022884"/>
    </source>
</evidence>
<keyword evidence="7" id="KW-0690">Ribosome biogenesis</keyword>
<feature type="compositionally biased region" description="Polar residues" evidence="17">
    <location>
        <begin position="11"/>
        <end position="24"/>
    </location>
</feature>
<feature type="short sequence motif" description="Q motif" evidence="16">
    <location>
        <begin position="134"/>
        <end position="162"/>
    </location>
</feature>
<feature type="domain" description="DEAD-box RNA helicase Q" evidence="20">
    <location>
        <begin position="134"/>
        <end position="162"/>
    </location>
</feature>
<dbReference type="GO" id="GO:0003724">
    <property type="term" value="F:RNA helicase activity"/>
    <property type="evidence" value="ECO:0007669"/>
    <property type="project" value="UniProtKB-EC"/>
</dbReference>
<keyword evidence="8" id="KW-0698">rRNA processing</keyword>
<feature type="region of interest" description="Disordered" evidence="17">
    <location>
        <begin position="944"/>
        <end position="1010"/>
    </location>
</feature>
<dbReference type="OrthoDB" id="10261375at2759"/>
<dbReference type="PANTHER" id="PTHR47959:SF8">
    <property type="entry name" value="RNA HELICASE"/>
    <property type="match status" value="1"/>
</dbReference>
<feature type="compositionally biased region" description="Basic and acidic residues" evidence="17">
    <location>
        <begin position="992"/>
        <end position="1002"/>
    </location>
</feature>
<evidence type="ECO:0000259" key="19">
    <source>
        <dbReference type="PROSITE" id="PS51194"/>
    </source>
</evidence>
<dbReference type="SMART" id="SM00490">
    <property type="entry name" value="HELICc"/>
    <property type="match status" value="1"/>
</dbReference>
<evidence type="ECO:0000256" key="14">
    <source>
        <dbReference type="ARBA" id="ARBA00023242"/>
    </source>
</evidence>
<dbReference type="Proteomes" id="UP000095728">
    <property type="component" value="Unassembled WGS sequence"/>
</dbReference>
<comment type="subcellular location">
    <subcellularLocation>
        <location evidence="2">Nucleus</location>
        <location evidence="2">Nucleolus</location>
    </subcellularLocation>
</comment>
<dbReference type="InterPro" id="IPR014001">
    <property type="entry name" value="Helicase_ATP-bd"/>
</dbReference>
<accession>A0A1E5R0C7</accession>
<dbReference type="FunCoup" id="A0A1E5R0C7">
    <property type="interactions" value="1119"/>
</dbReference>
<dbReference type="InParanoid" id="A0A1E5R0C7"/>
<dbReference type="Pfam" id="PF00270">
    <property type="entry name" value="DEAD"/>
    <property type="match status" value="1"/>
</dbReference>
<keyword evidence="14" id="KW-0539">Nucleus</keyword>
<dbReference type="CDD" id="cd17959">
    <property type="entry name" value="DEADc_DDX54"/>
    <property type="match status" value="1"/>
</dbReference>
<dbReference type="InterPro" id="IPR011545">
    <property type="entry name" value="DEAD/DEAH_box_helicase_dom"/>
</dbReference>
<gene>
    <name evidence="21" type="ORF">AWRI3579_g4480</name>
</gene>
<dbReference type="InterPro" id="IPR001650">
    <property type="entry name" value="Helicase_C-like"/>
</dbReference>
<evidence type="ECO:0000256" key="2">
    <source>
        <dbReference type="ARBA" id="ARBA00004604"/>
    </source>
</evidence>
<keyword evidence="9" id="KW-0547">Nucleotide-binding</keyword>
<feature type="region of interest" description="Disordered" evidence="17">
    <location>
        <begin position="394"/>
        <end position="416"/>
    </location>
</feature>
<dbReference type="SMART" id="SM01123">
    <property type="entry name" value="DBP10CT"/>
    <property type="match status" value="1"/>
</dbReference>
<keyword evidence="13" id="KW-0694">RNA-binding</keyword>
<comment type="similarity">
    <text evidence="3">Belongs to the DEAD box helicase family. DDX54/DBP10 subfamily.</text>
</comment>
<evidence type="ECO:0000256" key="17">
    <source>
        <dbReference type="SAM" id="MobiDB-lite"/>
    </source>
</evidence>
<evidence type="ECO:0000259" key="20">
    <source>
        <dbReference type="PROSITE" id="PS51195"/>
    </source>
</evidence>
<dbReference type="STRING" id="56408.A0A1E5R0C7"/>
<dbReference type="GO" id="GO:0005730">
    <property type="term" value="C:nucleolus"/>
    <property type="evidence" value="ECO:0007669"/>
    <property type="project" value="UniProtKB-SubCell"/>
</dbReference>
<sequence>MPVNLKRRASDASNFDSDGSASDNENYDIAGDIALNSDSSSEEDNDNLEGEGLQDVIDFSDDESQKKQQQKPKTAQSKNKSDFAFPLLEDNSQQKANAGKENDDDDDINDYFNLQLEGNAQNNLPGQGGKVKKGSFASFGLSKSLLRNISKKGFKQPTPIQRKTIPLILQKRDIVGMARTGSGKTAAFVLPMIERLKMHSAKIGARGVILSPSRELALQTYKVFKEFSKGSDLRGVLLTGGDSLEDQFSMMMSNPDVIIATPGRFLHLKVEMNLDLKSVEYMCFDEADRLFEMGFQEQLNELLYALPLQRQTLLFSATLPNSLVEFAKAGLTNPVLVRLDAETKISENLEMLFVSTKKEERESNLLYILQDVIQLPVASQDEIIRFTKLQKANDEEDEEDYNDDSNDAEKRAKRRKEKNKKFFKRLPSANELPSEKATIIFVPTRHHVEYISNLLKDCGFLVSYIYGSLDQHARRQQLYNFRLGLTSLLVVTDVAARGIDIPILANVVNYSLPASSKIFIHRVGRTARAGNKGWAYSIVSDSELPYLLDLELFLGRKILLTPMYEAGCAMMKHKWIAEGNAVYEFKAPKISYVNRLVLGSAPRLELEDMSDLYKNIMDQNFELQTLKGVAMKAEKLYLRTRQQSSAESIKRTKEIVNAGWDEQNLRFGKNVEKEKLDFLSKLQNRNNKETVFEFARNQDDDMSVLMKRRRKKLAPMQARTKERRELIEKERLAGLRHNLEDEVLEHSQKVDENGDEFVDVASGYTVPESILSQFEDGDKVLDLQEEAQKASKQKQKPKSFKDPQFFLSHYAPASDIQDKQLAISSGFTNDAASAAFDLVNDDKVQVHKQTAKVVWDKKRKKYVNAHGLDNKKYIVGESGQKIPASFRSGKFEEWTKSRKLGPLKVGARESSIPNNLLSDPGKAFVPGGKKNGKFMHKQVKAPKMPDKYRDDYHTQKKKVSNALESGVSVKGYNAPGTKSELKSTAQIRKGRVMKDKRRDKNGRPSKKRKF</sequence>
<evidence type="ECO:0000256" key="12">
    <source>
        <dbReference type="ARBA" id="ARBA00022840"/>
    </source>
</evidence>
<organism evidence="21 22">
    <name type="scientific">Hanseniaspora osmophila</name>
    <dbReference type="NCBI Taxonomy" id="56408"/>
    <lineage>
        <taxon>Eukaryota</taxon>
        <taxon>Fungi</taxon>
        <taxon>Dikarya</taxon>
        <taxon>Ascomycota</taxon>
        <taxon>Saccharomycotina</taxon>
        <taxon>Saccharomycetes</taxon>
        <taxon>Saccharomycodales</taxon>
        <taxon>Saccharomycodaceae</taxon>
        <taxon>Hanseniaspora</taxon>
    </lineage>
</organism>
<feature type="compositionally biased region" description="Acidic residues" evidence="17">
    <location>
        <begin position="394"/>
        <end position="406"/>
    </location>
</feature>
<dbReference type="EC" id="3.6.4.13" evidence="4"/>